<evidence type="ECO:0008006" key="4">
    <source>
        <dbReference type="Google" id="ProtNLM"/>
    </source>
</evidence>
<feature type="transmembrane region" description="Helical" evidence="1">
    <location>
        <begin position="191"/>
        <end position="211"/>
    </location>
</feature>
<reference evidence="2 3" key="1">
    <citation type="submission" date="2020-08" db="EMBL/GenBank/DDBJ databases">
        <title>Functional genomics of gut bacteria from endangered species of beetles.</title>
        <authorList>
            <person name="Carlos-Shanley C."/>
        </authorList>
    </citation>
    <scope>NUCLEOTIDE SEQUENCE [LARGE SCALE GENOMIC DNA]</scope>
    <source>
        <strain evidence="2 3">S00124</strain>
    </source>
</reference>
<feature type="transmembrane region" description="Helical" evidence="1">
    <location>
        <begin position="120"/>
        <end position="141"/>
    </location>
</feature>
<feature type="transmembrane region" description="Helical" evidence="1">
    <location>
        <begin position="161"/>
        <end position="179"/>
    </location>
</feature>
<dbReference type="EMBL" id="JACHKZ010000002">
    <property type="protein sequence ID" value="MBB6576545.1"/>
    <property type="molecule type" value="Genomic_DNA"/>
</dbReference>
<name>A0ABR6RBJ4_9BURK</name>
<keyword evidence="3" id="KW-1185">Reference proteome</keyword>
<keyword evidence="1" id="KW-0472">Membrane</keyword>
<dbReference type="Proteomes" id="UP000562492">
    <property type="component" value="Unassembled WGS sequence"/>
</dbReference>
<feature type="transmembrane region" description="Helical" evidence="1">
    <location>
        <begin position="94"/>
        <end position="113"/>
    </location>
</feature>
<protein>
    <recommendedName>
        <fullName evidence="4">Transmembrane protein</fullName>
    </recommendedName>
</protein>
<feature type="transmembrane region" description="Helical" evidence="1">
    <location>
        <begin position="223"/>
        <end position="243"/>
    </location>
</feature>
<proteinExistence type="predicted"/>
<evidence type="ECO:0000313" key="2">
    <source>
        <dbReference type="EMBL" id="MBB6576545.1"/>
    </source>
</evidence>
<dbReference type="RefSeq" id="WP_184705100.1">
    <property type="nucleotide sequence ID" value="NZ_JACHKZ010000002.1"/>
</dbReference>
<keyword evidence="1" id="KW-0812">Transmembrane</keyword>
<accession>A0ABR6RBJ4</accession>
<evidence type="ECO:0000256" key="1">
    <source>
        <dbReference type="SAM" id="Phobius"/>
    </source>
</evidence>
<comment type="caution">
    <text evidence="2">The sequence shown here is derived from an EMBL/GenBank/DDBJ whole genome shotgun (WGS) entry which is preliminary data.</text>
</comment>
<gene>
    <name evidence="2" type="ORF">HNP33_000593</name>
</gene>
<evidence type="ECO:0000313" key="3">
    <source>
        <dbReference type="Proteomes" id="UP000562492"/>
    </source>
</evidence>
<sequence>MPHLRMTRQHRGLRSYIWTWQHAIQLVLLLATFWLLLWWGASLAVQFWSQVLAWAWPLLGLGDTADVQTSVIPFLGLSIDVVRTHFYVPPPDLLQWWLGAGISVALIAISLLLSRERLPLIYVLRIIATLGIVGLLSYEFLPALAVSDVNRLLADNILDMGLAMLWLLPAVHALVLYIFPMPVLYKIGATLTGLLFLVVSIPLQAASLAWLAQQSSLLVAVPLYMLFSFLPQIVGQLGIYGLFMSLAPSPDY</sequence>
<keyword evidence="1" id="KW-1133">Transmembrane helix</keyword>
<organism evidence="2 3">
    <name type="scientific">Comamonas odontotermitis</name>
    <dbReference type="NCBI Taxonomy" id="379895"/>
    <lineage>
        <taxon>Bacteria</taxon>
        <taxon>Pseudomonadati</taxon>
        <taxon>Pseudomonadota</taxon>
        <taxon>Betaproteobacteria</taxon>
        <taxon>Burkholderiales</taxon>
        <taxon>Comamonadaceae</taxon>
        <taxon>Comamonas</taxon>
    </lineage>
</organism>